<gene>
    <name evidence="4" type="ORF">UFOVP1032_92</name>
    <name evidence="5" type="ORF">UFOVP1125_8</name>
    <name evidence="6" type="ORF">UFOVP1173_106</name>
    <name evidence="7" type="ORF">UFOVP1241_24</name>
    <name evidence="8" type="ORF">UFOVP1491_92</name>
    <name evidence="9" type="ORF">UFOVP1579_92</name>
    <name evidence="1" type="ORF">UFOVP485_29</name>
    <name evidence="2" type="ORF">UFOVP575_133</name>
    <name evidence="3" type="ORF">UFOVP963_27</name>
</gene>
<name>A0A6J5PR11_9CAUD</name>
<dbReference type="EMBL" id="LR796551">
    <property type="protein sequence ID" value="CAB4151078.1"/>
    <property type="molecule type" value="Genomic_DNA"/>
</dbReference>
<proteinExistence type="predicted"/>
<dbReference type="EMBL" id="LR797455">
    <property type="protein sequence ID" value="CAB4217804.1"/>
    <property type="molecule type" value="Genomic_DNA"/>
</dbReference>
<evidence type="ECO:0000313" key="3">
    <source>
        <dbReference type="EMBL" id="CAB4174123.1"/>
    </source>
</evidence>
<dbReference type="Pfam" id="PF25681">
    <property type="entry name" value="Phage_TTP_17"/>
    <property type="match status" value="1"/>
</dbReference>
<accession>A0A6J5PR11</accession>
<dbReference type="EMBL" id="LR796457">
    <property type="protein sequence ID" value="CAB4145698.1"/>
    <property type="molecule type" value="Genomic_DNA"/>
</dbReference>
<dbReference type="EMBL" id="LR796915">
    <property type="protein sequence ID" value="CAB4174123.1"/>
    <property type="molecule type" value="Genomic_DNA"/>
</dbReference>
<dbReference type="EMBL" id="LR796983">
    <property type="protein sequence ID" value="CAB4179776.1"/>
    <property type="molecule type" value="Genomic_DNA"/>
</dbReference>
<evidence type="ECO:0000313" key="6">
    <source>
        <dbReference type="EMBL" id="CAB4188997.1"/>
    </source>
</evidence>
<evidence type="ECO:0000313" key="1">
    <source>
        <dbReference type="EMBL" id="CAB4145698.1"/>
    </source>
</evidence>
<evidence type="ECO:0000313" key="8">
    <source>
        <dbReference type="EMBL" id="CAB4217804.1"/>
    </source>
</evidence>
<evidence type="ECO:0000313" key="2">
    <source>
        <dbReference type="EMBL" id="CAB4151078.1"/>
    </source>
</evidence>
<evidence type="ECO:0000313" key="9">
    <source>
        <dbReference type="EMBL" id="CAB5231480.1"/>
    </source>
</evidence>
<evidence type="ECO:0000313" key="5">
    <source>
        <dbReference type="EMBL" id="CAB4185256.1"/>
    </source>
</evidence>
<dbReference type="InterPro" id="IPR058154">
    <property type="entry name" value="Bxb1_TTP-like"/>
</dbReference>
<organism evidence="3">
    <name type="scientific">uncultured Caudovirales phage</name>
    <dbReference type="NCBI Taxonomy" id="2100421"/>
    <lineage>
        <taxon>Viruses</taxon>
        <taxon>Duplodnaviria</taxon>
        <taxon>Heunggongvirae</taxon>
        <taxon>Uroviricota</taxon>
        <taxon>Caudoviricetes</taxon>
        <taxon>Peduoviridae</taxon>
        <taxon>Maltschvirus</taxon>
        <taxon>Maltschvirus maltsch</taxon>
    </lineage>
</organism>
<dbReference type="EMBL" id="LR797188">
    <property type="protein sequence ID" value="CAB4192394.1"/>
    <property type="molecule type" value="Genomic_DNA"/>
</dbReference>
<sequence length="215" mass="23042">MAQDVRNIIVGAASVYITAAAGDSRLTANAMPSAVSSVAYGTTVLADASWREVGLTTGGVELSYEPNYGEVTVDQLLDAARLFKQAQKVTVKTTLTEGTLENMNTVFGQAATQLTQANSLTTLKITGGALGEAPAERSLIFVGQSPYKFGSRTYDSTNTKERVYVARRVIQMETVAHALKRDGATEFPVSFRCLQDTAITDGSDYGYILDRVYSA</sequence>
<evidence type="ECO:0008006" key="10">
    <source>
        <dbReference type="Google" id="ProtNLM"/>
    </source>
</evidence>
<evidence type="ECO:0000313" key="4">
    <source>
        <dbReference type="EMBL" id="CAB4179776.1"/>
    </source>
</evidence>
<dbReference type="EMBL" id="LR797131">
    <property type="protein sequence ID" value="CAB4188997.1"/>
    <property type="molecule type" value="Genomic_DNA"/>
</dbReference>
<protein>
    <recommendedName>
        <fullName evidence="10">Major tail protein</fullName>
    </recommendedName>
</protein>
<dbReference type="EMBL" id="LR798431">
    <property type="protein sequence ID" value="CAB5231480.1"/>
    <property type="molecule type" value="Genomic_DNA"/>
</dbReference>
<dbReference type="EMBL" id="LR797080">
    <property type="protein sequence ID" value="CAB4185256.1"/>
    <property type="molecule type" value="Genomic_DNA"/>
</dbReference>
<reference evidence="3" key="1">
    <citation type="submission" date="2020-05" db="EMBL/GenBank/DDBJ databases">
        <authorList>
            <person name="Chiriac C."/>
            <person name="Salcher M."/>
            <person name="Ghai R."/>
            <person name="Kavagutti S V."/>
        </authorList>
    </citation>
    <scope>NUCLEOTIDE SEQUENCE</scope>
</reference>
<evidence type="ECO:0000313" key="7">
    <source>
        <dbReference type="EMBL" id="CAB4192394.1"/>
    </source>
</evidence>